<keyword evidence="4" id="KW-1185">Reference proteome</keyword>
<organism evidence="3 4">
    <name type="scientific">Labrys wisconsinensis</name>
    <dbReference type="NCBI Taxonomy" id="425677"/>
    <lineage>
        <taxon>Bacteria</taxon>
        <taxon>Pseudomonadati</taxon>
        <taxon>Pseudomonadota</taxon>
        <taxon>Alphaproteobacteria</taxon>
        <taxon>Hyphomicrobiales</taxon>
        <taxon>Xanthobacteraceae</taxon>
        <taxon>Labrys</taxon>
    </lineage>
</organism>
<comment type="caution">
    <text evidence="3">The sequence shown here is derived from an EMBL/GenBank/DDBJ whole genome shotgun (WGS) entry which is preliminary data.</text>
</comment>
<evidence type="ECO:0000259" key="2">
    <source>
        <dbReference type="Pfam" id="PF18557"/>
    </source>
</evidence>
<name>A0ABU0J1T1_9HYPH</name>
<dbReference type="InterPro" id="IPR041649">
    <property type="entry name" value="NepR"/>
</dbReference>
<evidence type="ECO:0000256" key="1">
    <source>
        <dbReference type="SAM" id="MobiDB-lite"/>
    </source>
</evidence>
<sequence>MVDQGPKTARSRRTPALPKDAQVKIGEKLKALYDDVVSQPVPDRFKDLLARLDGGSPAMSTGQPETMPGRPEGVTE</sequence>
<evidence type="ECO:0000313" key="3">
    <source>
        <dbReference type="EMBL" id="MDQ0467192.1"/>
    </source>
</evidence>
<evidence type="ECO:0000313" key="4">
    <source>
        <dbReference type="Proteomes" id="UP001242480"/>
    </source>
</evidence>
<dbReference type="RefSeq" id="WP_307266523.1">
    <property type="nucleotide sequence ID" value="NZ_JAUSVX010000001.1"/>
</dbReference>
<protein>
    <recommendedName>
        <fullName evidence="2">Anti-sigma factor NepR domain-containing protein</fullName>
    </recommendedName>
</protein>
<dbReference type="Proteomes" id="UP001242480">
    <property type="component" value="Unassembled WGS sequence"/>
</dbReference>
<reference evidence="3 4" key="1">
    <citation type="submission" date="2023-07" db="EMBL/GenBank/DDBJ databases">
        <title>Genomic Encyclopedia of Type Strains, Phase IV (KMG-IV): sequencing the most valuable type-strain genomes for metagenomic binning, comparative biology and taxonomic classification.</title>
        <authorList>
            <person name="Goeker M."/>
        </authorList>
    </citation>
    <scope>NUCLEOTIDE SEQUENCE [LARGE SCALE GENOMIC DNA]</scope>
    <source>
        <strain evidence="3 4">DSM 19619</strain>
    </source>
</reference>
<feature type="region of interest" description="Disordered" evidence="1">
    <location>
        <begin position="52"/>
        <end position="76"/>
    </location>
</feature>
<proteinExistence type="predicted"/>
<dbReference type="EMBL" id="JAUSVX010000001">
    <property type="protein sequence ID" value="MDQ0467192.1"/>
    <property type="molecule type" value="Genomic_DNA"/>
</dbReference>
<gene>
    <name evidence="3" type="ORF">QO011_000187</name>
</gene>
<feature type="domain" description="Anti-sigma factor NepR" evidence="2">
    <location>
        <begin position="24"/>
        <end position="53"/>
    </location>
</feature>
<accession>A0ABU0J1T1</accession>
<dbReference type="Pfam" id="PF18557">
    <property type="entry name" value="NepR"/>
    <property type="match status" value="1"/>
</dbReference>